<dbReference type="InterPro" id="IPR011110">
    <property type="entry name" value="Reg_prop"/>
</dbReference>
<dbReference type="SUPFAM" id="SSF52172">
    <property type="entry name" value="CheY-like"/>
    <property type="match status" value="1"/>
</dbReference>
<dbReference type="SMART" id="SM00387">
    <property type="entry name" value="HATPase_c"/>
    <property type="match status" value="1"/>
</dbReference>
<dbReference type="GO" id="GO:0003700">
    <property type="term" value="F:DNA-binding transcription factor activity"/>
    <property type="evidence" value="ECO:0007669"/>
    <property type="project" value="InterPro"/>
</dbReference>
<dbReference type="SMART" id="SM00388">
    <property type="entry name" value="HisKA"/>
    <property type="match status" value="1"/>
</dbReference>
<evidence type="ECO:0000256" key="8">
    <source>
        <dbReference type="SAM" id="Coils"/>
    </source>
</evidence>
<keyword evidence="8" id="KW-0175">Coiled coil</keyword>
<evidence type="ECO:0000256" key="9">
    <source>
        <dbReference type="SAM" id="Phobius"/>
    </source>
</evidence>
<dbReference type="Gene3D" id="1.10.287.130">
    <property type="match status" value="1"/>
</dbReference>
<dbReference type="EMBL" id="JRHC01000003">
    <property type="protein sequence ID" value="KJF43516.1"/>
    <property type="molecule type" value="Genomic_DNA"/>
</dbReference>
<dbReference type="Pfam" id="PF12833">
    <property type="entry name" value="HTH_18"/>
    <property type="match status" value="1"/>
</dbReference>
<dbReference type="Gene3D" id="3.30.565.10">
    <property type="entry name" value="Histidine kinase-like ATPase, C-terminal domain"/>
    <property type="match status" value="1"/>
</dbReference>
<feature type="coiled-coil region" evidence="8">
    <location>
        <begin position="803"/>
        <end position="830"/>
    </location>
</feature>
<keyword evidence="5" id="KW-0238">DNA-binding</keyword>
<organism evidence="13 14">
    <name type="scientific">Draconibacterium sediminis</name>
    <dbReference type="NCBI Taxonomy" id="1544798"/>
    <lineage>
        <taxon>Bacteria</taxon>
        <taxon>Pseudomonadati</taxon>
        <taxon>Bacteroidota</taxon>
        <taxon>Bacteroidia</taxon>
        <taxon>Marinilabiliales</taxon>
        <taxon>Prolixibacteraceae</taxon>
        <taxon>Draconibacterium</taxon>
    </lineage>
</organism>
<dbReference type="InterPro" id="IPR018062">
    <property type="entry name" value="HTH_AraC-typ_CS"/>
</dbReference>
<reference evidence="13 14" key="1">
    <citation type="submission" date="2014-09" db="EMBL/GenBank/DDBJ databases">
        <title>Draft Genome Sequence of Draconibacterium sp. JN14CK-3.</title>
        <authorList>
            <person name="Dong C."/>
            <person name="Lai Q."/>
            <person name="Shao Z."/>
        </authorList>
    </citation>
    <scope>NUCLEOTIDE SEQUENCE [LARGE SCALE GENOMIC DNA]</scope>
    <source>
        <strain evidence="13 14">JN14CK-3</strain>
    </source>
</reference>
<dbReference type="Gene3D" id="3.40.50.2300">
    <property type="match status" value="1"/>
</dbReference>
<dbReference type="PROSITE" id="PS01124">
    <property type="entry name" value="HTH_ARAC_FAMILY_2"/>
    <property type="match status" value="1"/>
</dbReference>
<dbReference type="SUPFAM" id="SSF47384">
    <property type="entry name" value="Homodimeric domain of signal transducing histidine kinase"/>
    <property type="match status" value="1"/>
</dbReference>
<dbReference type="Pfam" id="PF00072">
    <property type="entry name" value="Response_reg"/>
    <property type="match status" value="1"/>
</dbReference>
<evidence type="ECO:0000256" key="3">
    <source>
        <dbReference type="ARBA" id="ARBA00022553"/>
    </source>
</evidence>
<dbReference type="PANTHER" id="PTHR43547">
    <property type="entry name" value="TWO-COMPONENT HISTIDINE KINASE"/>
    <property type="match status" value="1"/>
</dbReference>
<accession>A0A0D8JAF8</accession>
<dbReference type="FunFam" id="3.40.50.2300:FF:000138">
    <property type="entry name" value="Two-component system sensor histidine kinase/response regulator"/>
    <property type="match status" value="1"/>
</dbReference>
<evidence type="ECO:0000256" key="2">
    <source>
        <dbReference type="ARBA" id="ARBA00012438"/>
    </source>
</evidence>
<dbReference type="GO" id="GO:0043565">
    <property type="term" value="F:sequence-specific DNA binding"/>
    <property type="evidence" value="ECO:0007669"/>
    <property type="project" value="InterPro"/>
</dbReference>
<evidence type="ECO:0000256" key="1">
    <source>
        <dbReference type="ARBA" id="ARBA00000085"/>
    </source>
</evidence>
<dbReference type="InterPro" id="IPR011006">
    <property type="entry name" value="CheY-like_superfamily"/>
</dbReference>
<dbReference type="SUPFAM" id="SSF63829">
    <property type="entry name" value="Calcium-dependent phosphotriesterase"/>
    <property type="match status" value="2"/>
</dbReference>
<feature type="transmembrane region" description="Helical" evidence="9">
    <location>
        <begin position="731"/>
        <end position="752"/>
    </location>
</feature>
<evidence type="ECO:0000259" key="10">
    <source>
        <dbReference type="PROSITE" id="PS01124"/>
    </source>
</evidence>
<dbReference type="Pfam" id="PF02518">
    <property type="entry name" value="HATPase_c"/>
    <property type="match status" value="1"/>
</dbReference>
<comment type="catalytic activity">
    <reaction evidence="1">
        <text>ATP + protein L-histidine = ADP + protein N-phospho-L-histidine.</text>
        <dbReference type="EC" id="2.7.13.3"/>
    </reaction>
</comment>
<dbReference type="GO" id="GO:0000155">
    <property type="term" value="F:phosphorelay sensor kinase activity"/>
    <property type="evidence" value="ECO:0007669"/>
    <property type="project" value="InterPro"/>
</dbReference>
<evidence type="ECO:0000259" key="11">
    <source>
        <dbReference type="PROSITE" id="PS50109"/>
    </source>
</evidence>
<evidence type="ECO:0000313" key="14">
    <source>
        <dbReference type="Proteomes" id="UP000032544"/>
    </source>
</evidence>
<dbReference type="Gene3D" id="2.60.40.10">
    <property type="entry name" value="Immunoglobulins"/>
    <property type="match status" value="1"/>
</dbReference>
<dbReference type="InterPro" id="IPR009057">
    <property type="entry name" value="Homeodomain-like_sf"/>
</dbReference>
<sequence>MAQDDIGYIWMGTSQGLIKYNSQETEWFKPIANDTLSLPSRKVNDIFCDETNQIWISTNEGLCLFEQSTQQFNRIKYRYEDGSKPADLVNAVLKVNDDNLLIIDQLYFGILNLKSNLFSRIEKNQIQAPMVLHQDHSNRIWIGTRDGDVFRYNPGKNAVKKMISNEAAINCIYSENKQVWIGTEGEGAKLYDLNNRLIKQISFGNAADMANSGHVRVIKKDTYGRLWFGTYEGLYMDDGNKLSRFKPEDYPGLPHNSIYEIFEDQQGGLWFGTWSGGVALIHHSDNNFQTYRQSQSPNSISSNTATAIIRLNRDEMLVGTELGGLNKFNIKSEKFETVRISTTENIRNIKSLCKDKQGGIWVGTFRKGLWYKAPGSDKFKLFEYGPNDGNHISSESVYSLCAVDSGVWIGTFHAGVNFYSFKSKSIRHCFHDRNDALNWSEITPHSIFADSKSNLWIGTLYGAIYKLHIPSGQISVKETREFKEKDESNIIYHFWEHNSGEIWIGTNNNGIFIYNPESNSYRSFDVEGLLTSKSVYAISEDKNNDIWITSNNGLIFYNQENSTTRHFLYSDGIQSNLFYPRSVAHDINGNMYFGGPNGITRIQPGTIKINTRKPYTIINKITTNDNQNTFPVYSQSHQIEKITFQPGENTLRFSFAADNYFMPEKNRYKYRLINYYDDWIDIENEGSVLFASLSPGEYIFEVKACNNDGIWNETPTQFTFEIKKYWYNTNLAYFVYFLVLGSLFYFIIRFYYNQLELRRAVLLEKQQRENEEQMHEMKLKFFTNISHEFRTPLTLISWPIKRLLKANNLNDEQREELEVANRNSNRLLQLINQIIDLRKLEKEKSKLNISRIDVISFIKEMQKDFSLDAKQREIKFILDSSYTSLEIEADKEKLDSILYNLLSNAYKYVPLKGQIKITIDEEISNTSKLYANQLSYGEIHVDDFIAIAIEDNGTGIDNEDLLKIFTRFEQGKQSNKKDMKETYGGGIGLSMCKDYTLLHHGKIIAQSTSGNGSCFTIILPTKQKAQKILFESHEEVKNLKTDEPKNLSSDAKDKSNKSKHILVVEDNKDFSQFITRYLSEFYHVESAINGKEGLEVLKKHNIDLIVSDVMMPKMDGYEFCSIVKTQIETSHIPVILLTALSSSENLIAGLDKGADAYLTKPFEEEALLKQIHNILEQRRRIQENFSKQFVGQNTVDAGSLDSFFLTKVRQVIEQNLLDENFNMESLADELMISRSKLHRKIKSLSGVTTSEFVNLVRLKKAIELIKEKNYRFNEVAFEVGFSSHSYFNRCFKKVYGVTPKEYFMKDKD</sequence>
<dbReference type="Pfam" id="PF00512">
    <property type="entry name" value="HisKA"/>
    <property type="match status" value="1"/>
</dbReference>
<dbReference type="Pfam" id="PF07494">
    <property type="entry name" value="Reg_prop"/>
    <property type="match status" value="3"/>
</dbReference>
<dbReference type="Gene3D" id="2.130.10.10">
    <property type="entry name" value="YVTN repeat-like/Quinoprotein amine dehydrogenase"/>
    <property type="match status" value="2"/>
</dbReference>
<feature type="domain" description="Response regulatory" evidence="12">
    <location>
        <begin position="1060"/>
        <end position="1175"/>
    </location>
</feature>
<evidence type="ECO:0000256" key="5">
    <source>
        <dbReference type="ARBA" id="ARBA00023125"/>
    </source>
</evidence>
<dbReference type="InterPro" id="IPR004358">
    <property type="entry name" value="Sig_transdc_His_kin-like_C"/>
</dbReference>
<keyword evidence="9" id="KW-0812">Transmembrane</keyword>
<dbReference type="InterPro" id="IPR036097">
    <property type="entry name" value="HisK_dim/P_sf"/>
</dbReference>
<dbReference type="FunFam" id="1.10.287.130:FF:000034">
    <property type="entry name" value="Two-component system sensor histidine kinase/response regulator"/>
    <property type="match status" value="1"/>
</dbReference>
<dbReference type="InterPro" id="IPR018060">
    <property type="entry name" value="HTH_AraC"/>
</dbReference>
<dbReference type="InterPro" id="IPR013783">
    <property type="entry name" value="Ig-like_fold"/>
</dbReference>
<comment type="caution">
    <text evidence="13">The sequence shown here is derived from an EMBL/GenBank/DDBJ whole genome shotgun (WGS) entry which is preliminary data.</text>
</comment>
<keyword evidence="9" id="KW-1133">Transmembrane helix</keyword>
<feature type="modified residue" description="4-aspartylphosphate" evidence="7">
    <location>
        <position position="1108"/>
    </location>
</feature>
<proteinExistence type="predicted"/>
<dbReference type="Pfam" id="PF07495">
    <property type="entry name" value="Y_Y_Y"/>
    <property type="match status" value="1"/>
</dbReference>
<gene>
    <name evidence="13" type="ORF">LH29_15015</name>
</gene>
<dbReference type="InterPro" id="IPR015943">
    <property type="entry name" value="WD40/YVTN_repeat-like_dom_sf"/>
</dbReference>
<dbReference type="PRINTS" id="PR00344">
    <property type="entry name" value="BCTRLSENSOR"/>
</dbReference>
<evidence type="ECO:0000256" key="6">
    <source>
        <dbReference type="ARBA" id="ARBA00023163"/>
    </source>
</evidence>
<dbReference type="InterPro" id="IPR036890">
    <property type="entry name" value="HATPase_C_sf"/>
</dbReference>
<keyword evidence="9" id="KW-0472">Membrane</keyword>
<dbReference type="PROSITE" id="PS50110">
    <property type="entry name" value="RESPONSE_REGULATORY"/>
    <property type="match status" value="1"/>
</dbReference>
<dbReference type="SMART" id="SM00448">
    <property type="entry name" value="REC"/>
    <property type="match status" value="1"/>
</dbReference>
<dbReference type="SMART" id="SM00342">
    <property type="entry name" value="HTH_ARAC"/>
    <property type="match status" value="1"/>
</dbReference>
<dbReference type="PROSITE" id="PS00041">
    <property type="entry name" value="HTH_ARAC_FAMILY_1"/>
    <property type="match status" value="1"/>
</dbReference>
<protein>
    <recommendedName>
        <fullName evidence="2">histidine kinase</fullName>
        <ecNumber evidence="2">2.7.13.3</ecNumber>
    </recommendedName>
</protein>
<dbReference type="PROSITE" id="PS50109">
    <property type="entry name" value="HIS_KIN"/>
    <property type="match status" value="1"/>
</dbReference>
<dbReference type="SUPFAM" id="SSF46689">
    <property type="entry name" value="Homeodomain-like"/>
    <property type="match status" value="1"/>
</dbReference>
<feature type="domain" description="Histidine kinase" evidence="11">
    <location>
        <begin position="784"/>
        <end position="1023"/>
    </location>
</feature>
<dbReference type="CDD" id="cd00082">
    <property type="entry name" value="HisKA"/>
    <property type="match status" value="1"/>
</dbReference>
<dbReference type="STRING" id="1544798.LH29_15015"/>
<dbReference type="SUPFAM" id="SSF55874">
    <property type="entry name" value="ATPase domain of HSP90 chaperone/DNA topoisomerase II/histidine kinase"/>
    <property type="match status" value="1"/>
</dbReference>
<evidence type="ECO:0000313" key="13">
    <source>
        <dbReference type="EMBL" id="KJF43516.1"/>
    </source>
</evidence>
<dbReference type="Proteomes" id="UP000032544">
    <property type="component" value="Unassembled WGS sequence"/>
</dbReference>
<keyword evidence="14" id="KW-1185">Reference proteome</keyword>
<dbReference type="Gene3D" id="1.10.10.60">
    <property type="entry name" value="Homeodomain-like"/>
    <property type="match status" value="1"/>
</dbReference>
<dbReference type="InterPro" id="IPR003661">
    <property type="entry name" value="HisK_dim/P_dom"/>
</dbReference>
<dbReference type="InterPro" id="IPR001789">
    <property type="entry name" value="Sig_transdc_resp-reg_receiver"/>
</dbReference>
<feature type="domain" description="HTH araC/xylS-type" evidence="10">
    <location>
        <begin position="1206"/>
        <end position="1305"/>
    </location>
</feature>
<evidence type="ECO:0000259" key="12">
    <source>
        <dbReference type="PROSITE" id="PS50110"/>
    </source>
</evidence>
<dbReference type="InterPro" id="IPR005467">
    <property type="entry name" value="His_kinase_dom"/>
</dbReference>
<evidence type="ECO:0000256" key="4">
    <source>
        <dbReference type="ARBA" id="ARBA00023015"/>
    </source>
</evidence>
<keyword evidence="3 7" id="KW-0597">Phosphoprotein</keyword>
<name>A0A0D8JAF8_9BACT</name>
<evidence type="ECO:0000256" key="7">
    <source>
        <dbReference type="PROSITE-ProRule" id="PRU00169"/>
    </source>
</evidence>
<dbReference type="InterPro" id="IPR011123">
    <property type="entry name" value="Y_Y_Y"/>
</dbReference>
<keyword evidence="4" id="KW-0805">Transcription regulation</keyword>
<dbReference type="PANTHER" id="PTHR43547:SF2">
    <property type="entry name" value="HYBRID SIGNAL TRANSDUCTION HISTIDINE KINASE C"/>
    <property type="match status" value="1"/>
</dbReference>
<dbReference type="EC" id="2.7.13.3" evidence="2"/>
<dbReference type="InterPro" id="IPR003594">
    <property type="entry name" value="HATPase_dom"/>
</dbReference>
<keyword evidence="6" id="KW-0804">Transcription</keyword>